<dbReference type="InterPro" id="IPR013096">
    <property type="entry name" value="Cupin_2"/>
</dbReference>
<accession>A0AAV9Z5E1</accession>
<dbReference type="Gene3D" id="2.60.120.10">
    <property type="entry name" value="Jelly Rolls"/>
    <property type="match status" value="1"/>
</dbReference>
<proteinExistence type="predicted"/>
<dbReference type="Proteomes" id="UP001362999">
    <property type="component" value="Unassembled WGS sequence"/>
</dbReference>
<dbReference type="PANTHER" id="PTHR36156:SF2">
    <property type="entry name" value="CUPIN TYPE-2 DOMAIN-CONTAINING PROTEIN"/>
    <property type="match status" value="1"/>
</dbReference>
<dbReference type="PANTHER" id="PTHR36156">
    <property type="entry name" value="SLR2101 PROTEIN"/>
    <property type="match status" value="1"/>
</dbReference>
<dbReference type="CDD" id="cd02231">
    <property type="entry name" value="cupin_BLL6423-like"/>
    <property type="match status" value="1"/>
</dbReference>
<dbReference type="InterPro" id="IPR014710">
    <property type="entry name" value="RmlC-like_jellyroll"/>
</dbReference>
<evidence type="ECO:0000313" key="3">
    <source>
        <dbReference type="Proteomes" id="UP001362999"/>
    </source>
</evidence>
<sequence length="174" mass="18579">MASSQTTQLPDARLVVTGHTPTGTSIFTSDSILPPFAPFGLESSHFTTFHASPTVPASNTAPYPTLDAVLPRCPPTGVLFCITDIQPGGSAPMHRTQSIDYAVVLSGEIVLALDGGEEKTVKAGEFMVQRGVNHAWHNRTEEVCRIACVMAGTEKIVLEDGKVLEQTVFGRKAE</sequence>
<reference evidence="2 3" key="1">
    <citation type="journal article" date="2024" name="J Genomics">
        <title>Draft genome sequencing and assembly of Favolaschia claudopus CIRM-BRFM 2984 isolated from oak limbs.</title>
        <authorList>
            <person name="Navarro D."/>
            <person name="Drula E."/>
            <person name="Chaduli D."/>
            <person name="Cazenave R."/>
            <person name="Ahrendt S."/>
            <person name="Wang J."/>
            <person name="Lipzen A."/>
            <person name="Daum C."/>
            <person name="Barry K."/>
            <person name="Grigoriev I.V."/>
            <person name="Favel A."/>
            <person name="Rosso M.N."/>
            <person name="Martin F."/>
        </authorList>
    </citation>
    <scope>NUCLEOTIDE SEQUENCE [LARGE SCALE GENOMIC DNA]</scope>
    <source>
        <strain evidence="2 3">CIRM-BRFM 2984</strain>
    </source>
</reference>
<evidence type="ECO:0000259" key="1">
    <source>
        <dbReference type="Pfam" id="PF07883"/>
    </source>
</evidence>
<feature type="domain" description="Cupin type-2" evidence="1">
    <location>
        <begin position="83"/>
        <end position="149"/>
    </location>
</feature>
<gene>
    <name evidence="2" type="ORF">R3P38DRAFT_714576</name>
</gene>
<dbReference type="Pfam" id="PF07883">
    <property type="entry name" value="Cupin_2"/>
    <property type="match status" value="1"/>
</dbReference>
<dbReference type="InterPro" id="IPR011051">
    <property type="entry name" value="RmlC_Cupin_sf"/>
</dbReference>
<keyword evidence="3" id="KW-1185">Reference proteome</keyword>
<dbReference type="EMBL" id="JAWWNJ010000205">
    <property type="protein sequence ID" value="KAK6971728.1"/>
    <property type="molecule type" value="Genomic_DNA"/>
</dbReference>
<dbReference type="AlphaFoldDB" id="A0AAV9Z5E1"/>
<protein>
    <submittedName>
        <fullName evidence="2">Cupin-2 domain-containing protein</fullName>
    </submittedName>
</protein>
<organism evidence="2 3">
    <name type="scientific">Favolaschia claudopus</name>
    <dbReference type="NCBI Taxonomy" id="2862362"/>
    <lineage>
        <taxon>Eukaryota</taxon>
        <taxon>Fungi</taxon>
        <taxon>Dikarya</taxon>
        <taxon>Basidiomycota</taxon>
        <taxon>Agaricomycotina</taxon>
        <taxon>Agaricomycetes</taxon>
        <taxon>Agaricomycetidae</taxon>
        <taxon>Agaricales</taxon>
        <taxon>Marasmiineae</taxon>
        <taxon>Mycenaceae</taxon>
        <taxon>Favolaschia</taxon>
    </lineage>
</organism>
<name>A0AAV9Z5E1_9AGAR</name>
<dbReference type="SUPFAM" id="SSF51182">
    <property type="entry name" value="RmlC-like cupins"/>
    <property type="match status" value="1"/>
</dbReference>
<dbReference type="InterPro" id="IPR047142">
    <property type="entry name" value="OryJ/VirC-like"/>
</dbReference>
<comment type="caution">
    <text evidence="2">The sequence shown here is derived from an EMBL/GenBank/DDBJ whole genome shotgun (WGS) entry which is preliminary data.</text>
</comment>
<evidence type="ECO:0000313" key="2">
    <source>
        <dbReference type="EMBL" id="KAK6971728.1"/>
    </source>
</evidence>